<keyword evidence="2" id="KW-1185">Reference proteome</keyword>
<organism evidence="1 2">
    <name type="scientific">Olpidium bornovanus</name>
    <dbReference type="NCBI Taxonomy" id="278681"/>
    <lineage>
        <taxon>Eukaryota</taxon>
        <taxon>Fungi</taxon>
        <taxon>Fungi incertae sedis</taxon>
        <taxon>Olpidiomycota</taxon>
        <taxon>Olpidiomycotina</taxon>
        <taxon>Olpidiomycetes</taxon>
        <taxon>Olpidiales</taxon>
        <taxon>Olpidiaceae</taxon>
        <taxon>Olpidium</taxon>
    </lineage>
</organism>
<evidence type="ECO:0000313" key="1">
    <source>
        <dbReference type="EMBL" id="KAG5458200.1"/>
    </source>
</evidence>
<protein>
    <submittedName>
        <fullName evidence="1">Uncharacterized protein</fullName>
    </submittedName>
</protein>
<dbReference type="EMBL" id="JAEFCI010008838">
    <property type="protein sequence ID" value="KAG5458200.1"/>
    <property type="molecule type" value="Genomic_DNA"/>
</dbReference>
<feature type="non-terminal residue" evidence="1">
    <location>
        <position position="264"/>
    </location>
</feature>
<reference evidence="1 2" key="1">
    <citation type="journal article" name="Sci. Rep.">
        <title>Genome-scale phylogenetic analyses confirm Olpidium as the closest living zoosporic fungus to the non-flagellated, terrestrial fungi.</title>
        <authorList>
            <person name="Chang Y."/>
            <person name="Rochon D."/>
            <person name="Sekimoto S."/>
            <person name="Wang Y."/>
            <person name="Chovatia M."/>
            <person name="Sandor L."/>
            <person name="Salamov A."/>
            <person name="Grigoriev I.V."/>
            <person name="Stajich J.E."/>
            <person name="Spatafora J.W."/>
        </authorList>
    </citation>
    <scope>NUCLEOTIDE SEQUENCE [LARGE SCALE GENOMIC DNA]</scope>
    <source>
        <strain evidence="1">S191</strain>
    </source>
</reference>
<dbReference type="Proteomes" id="UP000673691">
    <property type="component" value="Unassembled WGS sequence"/>
</dbReference>
<name>A0A8H7ZS05_9FUNG</name>
<comment type="caution">
    <text evidence="1">The sequence shown here is derived from an EMBL/GenBank/DDBJ whole genome shotgun (WGS) entry which is preliminary data.</text>
</comment>
<dbReference type="AlphaFoldDB" id="A0A8H7ZS05"/>
<sequence length="264" mass="29756">MKRADDNFAAITSLWEDAQKYRKPAPLADVTHPGRTPPTTFDSRLGLCGLSLDHVPNIKVSVSLRNIAKALGTSVDEADFYTAQIQYQRAWKLMLLGLAQAECLARYLTMMNIVRVMKSLNETLLDQLTRDVRARKPRLVPTLRLLAIHGDQTLLNIMISDERRENRLKAVYVLGELGFFLGAVREHDNLLYACDDERRALKISLFHAIGKFSCSSNKYSSHIEDMTVYLMYEEFANGEAANVKGAGNKGMYVVKALLDIMNNQ</sequence>
<accession>A0A8H7ZS05</accession>
<evidence type="ECO:0000313" key="2">
    <source>
        <dbReference type="Proteomes" id="UP000673691"/>
    </source>
</evidence>
<proteinExistence type="predicted"/>
<dbReference type="OrthoDB" id="2140721at2759"/>
<gene>
    <name evidence="1" type="ORF">BJ554DRAFT_1623</name>
</gene>